<evidence type="ECO:0000256" key="3">
    <source>
        <dbReference type="ARBA" id="ARBA00022448"/>
    </source>
</evidence>
<keyword evidence="5 8" id="KW-0812">Transmembrane</keyword>
<dbReference type="GO" id="GO:0055085">
    <property type="term" value="P:transmembrane transport"/>
    <property type="evidence" value="ECO:0007669"/>
    <property type="project" value="InterPro"/>
</dbReference>
<protein>
    <submittedName>
        <fullName evidence="9">AEC family transporter</fullName>
    </submittedName>
</protein>
<dbReference type="PANTHER" id="PTHR36838">
    <property type="entry name" value="AUXIN EFFLUX CARRIER FAMILY PROTEIN"/>
    <property type="match status" value="1"/>
</dbReference>
<comment type="similarity">
    <text evidence="2">Belongs to the auxin efflux carrier (TC 2.A.69) family.</text>
</comment>
<keyword evidence="7 8" id="KW-0472">Membrane</keyword>
<dbReference type="GO" id="GO:0005886">
    <property type="term" value="C:plasma membrane"/>
    <property type="evidence" value="ECO:0007669"/>
    <property type="project" value="UniProtKB-SubCell"/>
</dbReference>
<keyword evidence="6 8" id="KW-1133">Transmembrane helix</keyword>
<evidence type="ECO:0000256" key="8">
    <source>
        <dbReference type="SAM" id="Phobius"/>
    </source>
</evidence>
<feature type="transmembrane region" description="Helical" evidence="8">
    <location>
        <begin position="251"/>
        <end position="272"/>
    </location>
</feature>
<dbReference type="Proteomes" id="UP000640583">
    <property type="component" value="Unassembled WGS sequence"/>
</dbReference>
<evidence type="ECO:0000256" key="2">
    <source>
        <dbReference type="ARBA" id="ARBA00010145"/>
    </source>
</evidence>
<keyword evidence="10" id="KW-1185">Reference proteome</keyword>
<dbReference type="InterPro" id="IPR038770">
    <property type="entry name" value="Na+/solute_symporter_sf"/>
</dbReference>
<reference evidence="9" key="1">
    <citation type="submission" date="2020-10" db="EMBL/GenBank/DDBJ databases">
        <title>Paenihalocynthiibacter styelae gen. nov., sp. nov., isolated from stalked sea squirt Styela clava.</title>
        <authorList>
            <person name="Kim Y.-O."/>
            <person name="Yoon J.-H."/>
        </authorList>
    </citation>
    <scope>NUCLEOTIDE SEQUENCE</scope>
    <source>
        <strain evidence="9">MYP1-1</strain>
    </source>
</reference>
<gene>
    <name evidence="9" type="ORF">H1D41_11130</name>
</gene>
<feature type="transmembrane region" description="Helical" evidence="8">
    <location>
        <begin position="64"/>
        <end position="86"/>
    </location>
</feature>
<feature type="transmembrane region" description="Helical" evidence="8">
    <location>
        <begin position="279"/>
        <end position="304"/>
    </location>
</feature>
<dbReference type="RefSeq" id="WP_228848975.1">
    <property type="nucleotide sequence ID" value="NZ_JADCKQ010000007.1"/>
</dbReference>
<evidence type="ECO:0000256" key="4">
    <source>
        <dbReference type="ARBA" id="ARBA00022475"/>
    </source>
</evidence>
<dbReference type="PANTHER" id="PTHR36838:SF4">
    <property type="entry name" value="AUXIN EFFLUX CARRIER FAMILY PROTEIN"/>
    <property type="match status" value="1"/>
</dbReference>
<evidence type="ECO:0000256" key="5">
    <source>
        <dbReference type="ARBA" id="ARBA00022692"/>
    </source>
</evidence>
<comment type="caution">
    <text evidence="9">The sequence shown here is derived from an EMBL/GenBank/DDBJ whole genome shotgun (WGS) entry which is preliminary data.</text>
</comment>
<name>A0A8J7LQD2_9RHOB</name>
<feature type="transmembrane region" description="Helical" evidence="8">
    <location>
        <begin position="223"/>
        <end position="245"/>
    </location>
</feature>
<evidence type="ECO:0000313" key="9">
    <source>
        <dbReference type="EMBL" id="MBI1494192.1"/>
    </source>
</evidence>
<dbReference type="InterPro" id="IPR004776">
    <property type="entry name" value="Mem_transp_PIN-like"/>
</dbReference>
<dbReference type="Gene3D" id="1.20.1530.20">
    <property type="match status" value="1"/>
</dbReference>
<feature type="transmembrane region" description="Helical" evidence="8">
    <location>
        <begin position="195"/>
        <end position="214"/>
    </location>
</feature>
<evidence type="ECO:0000256" key="7">
    <source>
        <dbReference type="ARBA" id="ARBA00023136"/>
    </source>
</evidence>
<feature type="transmembrane region" description="Helical" evidence="8">
    <location>
        <begin position="168"/>
        <end position="189"/>
    </location>
</feature>
<keyword evidence="4" id="KW-1003">Cell membrane</keyword>
<feature type="transmembrane region" description="Helical" evidence="8">
    <location>
        <begin position="124"/>
        <end position="148"/>
    </location>
</feature>
<comment type="subcellular location">
    <subcellularLocation>
        <location evidence="1">Cell membrane</location>
        <topology evidence="1">Multi-pass membrane protein</topology>
    </subcellularLocation>
</comment>
<sequence>MDLALLVLPVFLTILCGYGLAVSGGLPADQWTGVEVMSFRLLIPAVLIGAIAESDLEMSRFGPLIAMLVLTLVILGVLMFLLRLILPQSRMDDASFTTLFQSATRWNGFIGLALAEQIAGQEGILLIAVVMAFLIPLINIVNIIMLSVYGPGQFSLKVMMKTIVTNPLVQACAIGLTLSVSGLSIPGPIAQSLDFIGRAALGVGLLAVGAGITFRRLLRVGPLVVLGLILRPLLAPAIFILLGSWVGLVPLQLLIGAMVMAVPAAANGYIIARRMGGNAGLYADIMTWQAIAGMLVLPGLLYLLPL</sequence>
<proteinExistence type="inferred from homology"/>
<dbReference type="AlphaFoldDB" id="A0A8J7LQD2"/>
<evidence type="ECO:0000256" key="1">
    <source>
        <dbReference type="ARBA" id="ARBA00004651"/>
    </source>
</evidence>
<dbReference type="Pfam" id="PF03547">
    <property type="entry name" value="Mem_trans"/>
    <property type="match status" value="1"/>
</dbReference>
<dbReference type="EMBL" id="JADCKQ010000007">
    <property type="protein sequence ID" value="MBI1494192.1"/>
    <property type="molecule type" value="Genomic_DNA"/>
</dbReference>
<keyword evidence="3" id="KW-0813">Transport</keyword>
<accession>A0A8J7LQD2</accession>
<evidence type="ECO:0000313" key="10">
    <source>
        <dbReference type="Proteomes" id="UP000640583"/>
    </source>
</evidence>
<organism evidence="9 10">
    <name type="scientific">Halocynthiibacter styelae</name>
    <dbReference type="NCBI Taxonomy" id="2761955"/>
    <lineage>
        <taxon>Bacteria</taxon>
        <taxon>Pseudomonadati</taxon>
        <taxon>Pseudomonadota</taxon>
        <taxon>Alphaproteobacteria</taxon>
        <taxon>Rhodobacterales</taxon>
        <taxon>Paracoccaceae</taxon>
        <taxon>Halocynthiibacter</taxon>
    </lineage>
</organism>
<evidence type="ECO:0000256" key="6">
    <source>
        <dbReference type="ARBA" id="ARBA00022989"/>
    </source>
</evidence>